<protein>
    <recommendedName>
        <fullName evidence="3">NAD-dependent epimerase/dehydratase domain-containing protein</fullName>
    </recommendedName>
</protein>
<dbReference type="InterPro" id="IPR050425">
    <property type="entry name" value="NAD(P)_dehydrat-like"/>
</dbReference>
<keyword evidence="1" id="KW-0560">Oxidoreductase</keyword>
<accession>A0A0U5GMK0</accession>
<dbReference type="EMBL" id="CDMC01000002">
    <property type="protein sequence ID" value="CEN60777.1"/>
    <property type="molecule type" value="Genomic_DNA"/>
</dbReference>
<evidence type="ECO:0000313" key="5">
    <source>
        <dbReference type="Proteomes" id="UP000054771"/>
    </source>
</evidence>
<name>A0A0U5GMK0_ASPCI</name>
<evidence type="ECO:0000256" key="2">
    <source>
        <dbReference type="ARBA" id="ARBA00023445"/>
    </source>
</evidence>
<sequence length="325" mass="35116">MSAVLITGATGFIGAQVALRTLEAGHTVRFVVRREAQTSKIQALFSTYADKISFVVIPDITVSGSFDDALQGIEYVIHVASPLASAGGDLLQPAVQGTLSVLESALKASSVKRVVVTASVVSLVSLGPIADGTVLREDNEIDFTIDKEALPSQSPFTQYHASKLASYKAVLDFQATQNPHFEIITIHPVYVFGRSLIQESAADLAGTNGLLFQALMTETNAFGHFLGVHVDDVAVAHVRALTVKKNEGEPVQAYLLAGEKKSWKEVYDFVKKEFPSLPIKLEPVDRSNYEVDASKAERELGIQFKGMEVQVGEVVKQQLELRGSA</sequence>
<dbReference type="GO" id="GO:0016616">
    <property type="term" value="F:oxidoreductase activity, acting on the CH-OH group of donors, NAD or NADP as acceptor"/>
    <property type="evidence" value="ECO:0007669"/>
    <property type="project" value="TreeGrafter"/>
</dbReference>
<keyword evidence="5" id="KW-1185">Reference proteome</keyword>
<dbReference type="OMA" id="QYHASKL"/>
<proteinExistence type="inferred from homology"/>
<reference evidence="5" key="1">
    <citation type="journal article" date="2016" name="Genome Announc.">
        <title>Draft genome sequences of fungus Aspergillus calidoustus.</title>
        <authorList>
            <person name="Horn F."/>
            <person name="Linde J."/>
            <person name="Mattern D.J."/>
            <person name="Walther G."/>
            <person name="Guthke R."/>
            <person name="Scherlach K."/>
            <person name="Martin K."/>
            <person name="Brakhage A.A."/>
            <person name="Petzke L."/>
            <person name="Valiante V."/>
        </authorList>
    </citation>
    <scope>NUCLEOTIDE SEQUENCE [LARGE SCALE GENOMIC DNA]</scope>
    <source>
        <strain evidence="5">SF006504</strain>
    </source>
</reference>
<evidence type="ECO:0000256" key="1">
    <source>
        <dbReference type="ARBA" id="ARBA00023002"/>
    </source>
</evidence>
<dbReference type="SUPFAM" id="SSF51735">
    <property type="entry name" value="NAD(P)-binding Rossmann-fold domains"/>
    <property type="match status" value="1"/>
</dbReference>
<dbReference type="PANTHER" id="PTHR10366:SF812">
    <property type="entry name" value="VPS9 DOMAIN-CONTAINING PROTEIN"/>
    <property type="match status" value="1"/>
</dbReference>
<gene>
    <name evidence="4" type="ORF">ASPCAL03210</name>
</gene>
<dbReference type="STRING" id="454130.A0A0U5GMK0"/>
<dbReference type="InterPro" id="IPR036291">
    <property type="entry name" value="NAD(P)-bd_dom_sf"/>
</dbReference>
<comment type="similarity">
    <text evidence="2">Belongs to the NAD(P)-dependent epimerase/dehydratase family. Dihydroflavonol-4-reductase subfamily.</text>
</comment>
<evidence type="ECO:0000313" key="4">
    <source>
        <dbReference type="EMBL" id="CEN60777.1"/>
    </source>
</evidence>
<dbReference type="InterPro" id="IPR001509">
    <property type="entry name" value="Epimerase_deHydtase"/>
</dbReference>
<dbReference type="Gene3D" id="3.40.50.720">
    <property type="entry name" value="NAD(P)-binding Rossmann-like Domain"/>
    <property type="match status" value="1"/>
</dbReference>
<dbReference type="Pfam" id="PF01370">
    <property type="entry name" value="Epimerase"/>
    <property type="match status" value="1"/>
</dbReference>
<dbReference type="Proteomes" id="UP000054771">
    <property type="component" value="Unassembled WGS sequence"/>
</dbReference>
<organism evidence="4 5">
    <name type="scientific">Aspergillus calidoustus</name>
    <dbReference type="NCBI Taxonomy" id="454130"/>
    <lineage>
        <taxon>Eukaryota</taxon>
        <taxon>Fungi</taxon>
        <taxon>Dikarya</taxon>
        <taxon>Ascomycota</taxon>
        <taxon>Pezizomycotina</taxon>
        <taxon>Eurotiomycetes</taxon>
        <taxon>Eurotiomycetidae</taxon>
        <taxon>Eurotiales</taxon>
        <taxon>Aspergillaceae</taxon>
        <taxon>Aspergillus</taxon>
        <taxon>Aspergillus subgen. Nidulantes</taxon>
    </lineage>
</organism>
<evidence type="ECO:0000259" key="3">
    <source>
        <dbReference type="Pfam" id="PF01370"/>
    </source>
</evidence>
<dbReference type="AlphaFoldDB" id="A0A0U5GMK0"/>
<dbReference type="OrthoDB" id="2735536at2759"/>
<dbReference type="PANTHER" id="PTHR10366">
    <property type="entry name" value="NAD DEPENDENT EPIMERASE/DEHYDRATASE"/>
    <property type="match status" value="1"/>
</dbReference>
<feature type="domain" description="NAD-dependent epimerase/dehydratase" evidence="3">
    <location>
        <begin position="4"/>
        <end position="247"/>
    </location>
</feature>